<dbReference type="AlphaFoldDB" id="A0A0P0Y8R2"/>
<dbReference type="Proteomes" id="UP000059680">
    <property type="component" value="Chromosome 12"/>
</dbReference>
<reference evidence="1 2" key="3">
    <citation type="journal article" date="2013" name="Rice">
        <title>Improvement of the Oryza sativa Nipponbare reference genome using next generation sequence and optical map data.</title>
        <authorList>
            <person name="Kawahara Y."/>
            <person name="de la Bastide M."/>
            <person name="Hamilton J.P."/>
            <person name="Kanamori H."/>
            <person name="McCombie W.R."/>
            <person name="Ouyang S."/>
            <person name="Schwartz D.C."/>
            <person name="Tanaka T."/>
            <person name="Wu J."/>
            <person name="Zhou S."/>
            <person name="Childs K.L."/>
            <person name="Davidson R.M."/>
            <person name="Lin H."/>
            <person name="Quesada-Ocampo L."/>
            <person name="Vaillancourt B."/>
            <person name="Sakai H."/>
            <person name="Lee S.S."/>
            <person name="Kim J."/>
            <person name="Numa H."/>
            <person name="Itoh T."/>
            <person name="Buell C.R."/>
            <person name="Matsumoto T."/>
        </authorList>
    </citation>
    <scope>NUCLEOTIDE SEQUENCE [LARGE SCALE GENOMIC DNA]</scope>
    <source>
        <strain evidence="2">cv. Nipponbare</strain>
    </source>
</reference>
<organism evidence="1 2">
    <name type="scientific">Oryza sativa subsp. japonica</name>
    <name type="common">Rice</name>
    <dbReference type="NCBI Taxonomy" id="39947"/>
    <lineage>
        <taxon>Eukaryota</taxon>
        <taxon>Viridiplantae</taxon>
        <taxon>Streptophyta</taxon>
        <taxon>Embryophyta</taxon>
        <taxon>Tracheophyta</taxon>
        <taxon>Spermatophyta</taxon>
        <taxon>Magnoliopsida</taxon>
        <taxon>Liliopsida</taxon>
        <taxon>Poales</taxon>
        <taxon>Poaceae</taxon>
        <taxon>BOP clade</taxon>
        <taxon>Oryzoideae</taxon>
        <taxon>Oryzeae</taxon>
        <taxon>Oryzinae</taxon>
        <taxon>Oryza</taxon>
        <taxon>Oryza sativa</taxon>
    </lineage>
</organism>
<protein>
    <submittedName>
        <fullName evidence="1">Os12g0244000 protein</fullName>
    </submittedName>
</protein>
<reference evidence="2" key="1">
    <citation type="journal article" date="2005" name="Nature">
        <title>The map-based sequence of the rice genome.</title>
        <authorList>
            <consortium name="International rice genome sequencing project (IRGSP)"/>
            <person name="Matsumoto T."/>
            <person name="Wu J."/>
            <person name="Kanamori H."/>
            <person name="Katayose Y."/>
            <person name="Fujisawa M."/>
            <person name="Namiki N."/>
            <person name="Mizuno H."/>
            <person name="Yamamoto K."/>
            <person name="Antonio B.A."/>
            <person name="Baba T."/>
            <person name="Sakata K."/>
            <person name="Nagamura Y."/>
            <person name="Aoki H."/>
            <person name="Arikawa K."/>
            <person name="Arita K."/>
            <person name="Bito T."/>
            <person name="Chiden Y."/>
            <person name="Fujitsuka N."/>
            <person name="Fukunaka R."/>
            <person name="Hamada M."/>
            <person name="Harada C."/>
            <person name="Hayashi A."/>
            <person name="Hijishita S."/>
            <person name="Honda M."/>
            <person name="Hosokawa S."/>
            <person name="Ichikawa Y."/>
            <person name="Idonuma A."/>
            <person name="Iijima M."/>
            <person name="Ikeda M."/>
            <person name="Ikeno M."/>
            <person name="Ito K."/>
            <person name="Ito S."/>
            <person name="Ito T."/>
            <person name="Ito Y."/>
            <person name="Ito Y."/>
            <person name="Iwabuchi A."/>
            <person name="Kamiya K."/>
            <person name="Karasawa W."/>
            <person name="Kurita K."/>
            <person name="Katagiri S."/>
            <person name="Kikuta A."/>
            <person name="Kobayashi H."/>
            <person name="Kobayashi N."/>
            <person name="Machita K."/>
            <person name="Maehara T."/>
            <person name="Masukawa M."/>
            <person name="Mizubayashi T."/>
            <person name="Mukai Y."/>
            <person name="Nagasaki H."/>
            <person name="Nagata Y."/>
            <person name="Naito S."/>
            <person name="Nakashima M."/>
            <person name="Nakama Y."/>
            <person name="Nakamichi Y."/>
            <person name="Nakamura M."/>
            <person name="Meguro A."/>
            <person name="Negishi M."/>
            <person name="Ohta I."/>
            <person name="Ohta T."/>
            <person name="Okamoto M."/>
            <person name="Ono N."/>
            <person name="Saji S."/>
            <person name="Sakaguchi M."/>
            <person name="Sakai K."/>
            <person name="Shibata M."/>
            <person name="Shimokawa T."/>
            <person name="Song J."/>
            <person name="Takazaki Y."/>
            <person name="Terasawa K."/>
            <person name="Tsugane M."/>
            <person name="Tsuji K."/>
            <person name="Ueda S."/>
            <person name="Waki K."/>
            <person name="Yamagata H."/>
            <person name="Yamamoto M."/>
            <person name="Yamamoto S."/>
            <person name="Yamane H."/>
            <person name="Yoshiki S."/>
            <person name="Yoshihara R."/>
            <person name="Yukawa K."/>
            <person name="Zhong H."/>
            <person name="Yano M."/>
            <person name="Yuan Q."/>
            <person name="Ouyang S."/>
            <person name="Liu J."/>
            <person name="Jones K.M."/>
            <person name="Gansberger K."/>
            <person name="Moffat K."/>
            <person name="Hill J."/>
            <person name="Bera J."/>
            <person name="Fadrosh D."/>
            <person name="Jin S."/>
            <person name="Johri S."/>
            <person name="Kim M."/>
            <person name="Overton L."/>
            <person name="Reardon M."/>
            <person name="Tsitrin T."/>
            <person name="Vuong H."/>
            <person name="Weaver B."/>
            <person name="Ciecko A."/>
            <person name="Tallon L."/>
            <person name="Jackson J."/>
            <person name="Pai G."/>
            <person name="Aken S.V."/>
            <person name="Utterback T."/>
            <person name="Reidmuller S."/>
            <person name="Feldblyum T."/>
            <person name="Hsiao J."/>
            <person name="Zismann V."/>
            <person name="Iobst S."/>
            <person name="de Vazeille A.R."/>
            <person name="Buell C.R."/>
            <person name="Ying K."/>
            <person name="Li Y."/>
            <person name="Lu T."/>
            <person name="Huang Y."/>
            <person name="Zhao Q."/>
            <person name="Feng Q."/>
            <person name="Zhang L."/>
            <person name="Zhu J."/>
            <person name="Weng Q."/>
            <person name="Mu J."/>
            <person name="Lu Y."/>
            <person name="Fan D."/>
            <person name="Liu Y."/>
            <person name="Guan J."/>
            <person name="Zhang Y."/>
            <person name="Yu S."/>
            <person name="Liu X."/>
            <person name="Zhang Y."/>
            <person name="Hong G."/>
            <person name="Han B."/>
            <person name="Choisne N."/>
            <person name="Demange N."/>
            <person name="Orjeda G."/>
            <person name="Samain S."/>
            <person name="Cattolico L."/>
            <person name="Pelletier E."/>
            <person name="Couloux A."/>
            <person name="Segurens B."/>
            <person name="Wincker P."/>
            <person name="D'Hont A."/>
            <person name="Scarpelli C."/>
            <person name="Weissenbach J."/>
            <person name="Salanoubat M."/>
            <person name="Quetier F."/>
            <person name="Yu Y."/>
            <person name="Kim H.R."/>
            <person name="Rambo T."/>
            <person name="Currie J."/>
            <person name="Collura K."/>
            <person name="Luo M."/>
            <person name="Yang T."/>
            <person name="Ammiraju J.S.S."/>
            <person name="Engler F."/>
            <person name="Soderlund C."/>
            <person name="Wing R.A."/>
            <person name="Palmer L.E."/>
            <person name="de la Bastide M."/>
            <person name="Spiegel L."/>
            <person name="Nascimento L."/>
            <person name="Zutavern T."/>
            <person name="O'Shaughnessy A."/>
            <person name="Dike S."/>
            <person name="Dedhia N."/>
            <person name="Preston R."/>
            <person name="Balija V."/>
            <person name="McCombie W.R."/>
            <person name="Chow T."/>
            <person name="Chen H."/>
            <person name="Chung M."/>
            <person name="Chen C."/>
            <person name="Shaw J."/>
            <person name="Wu H."/>
            <person name="Hsiao K."/>
            <person name="Chao Y."/>
            <person name="Chu M."/>
            <person name="Cheng C."/>
            <person name="Hour A."/>
            <person name="Lee P."/>
            <person name="Lin S."/>
            <person name="Lin Y."/>
            <person name="Liou J."/>
            <person name="Liu S."/>
            <person name="Hsing Y."/>
            <person name="Raghuvanshi S."/>
            <person name="Mohanty A."/>
            <person name="Bharti A.K."/>
            <person name="Gaur A."/>
            <person name="Gupta V."/>
            <person name="Kumar D."/>
            <person name="Ravi V."/>
            <person name="Vij S."/>
            <person name="Kapur A."/>
            <person name="Khurana P."/>
            <person name="Khurana P."/>
            <person name="Khurana J.P."/>
            <person name="Tyagi A.K."/>
            <person name="Gaikwad K."/>
            <person name="Singh A."/>
            <person name="Dalal V."/>
            <person name="Srivastava S."/>
            <person name="Dixit A."/>
            <person name="Pal A.K."/>
            <person name="Ghazi I.A."/>
            <person name="Yadav M."/>
            <person name="Pandit A."/>
            <person name="Bhargava A."/>
            <person name="Sureshbabu K."/>
            <person name="Batra K."/>
            <person name="Sharma T.R."/>
            <person name="Mohapatra T."/>
            <person name="Singh N.K."/>
            <person name="Messing J."/>
            <person name="Nelson A.B."/>
            <person name="Fuks G."/>
            <person name="Kavchok S."/>
            <person name="Keizer G."/>
            <person name="Linton E."/>
            <person name="Llaca V."/>
            <person name="Song R."/>
            <person name="Tanyolac B."/>
            <person name="Young S."/>
            <person name="Ho-Il K."/>
            <person name="Hahn J.H."/>
            <person name="Sangsakoo G."/>
            <person name="Vanavichit A."/>
            <person name="de Mattos Luiz.A.T."/>
            <person name="Zimmer P.D."/>
            <person name="Malone G."/>
            <person name="Dellagostin O."/>
            <person name="de Oliveira A.C."/>
            <person name="Bevan M."/>
            <person name="Bancroft I."/>
            <person name="Minx P."/>
            <person name="Cordum H."/>
            <person name="Wilson R."/>
            <person name="Cheng Z."/>
            <person name="Jin W."/>
            <person name="Jiang J."/>
            <person name="Leong S.A."/>
            <person name="Iwama H."/>
            <person name="Gojobori T."/>
            <person name="Itoh T."/>
            <person name="Niimura Y."/>
            <person name="Fujii Y."/>
            <person name="Habara T."/>
            <person name="Sakai H."/>
            <person name="Sato Y."/>
            <person name="Wilson G."/>
            <person name="Kumar K."/>
            <person name="McCouch S."/>
            <person name="Juretic N."/>
            <person name="Hoen D."/>
            <person name="Wright S."/>
            <person name="Bruskiewich R."/>
            <person name="Bureau T."/>
            <person name="Miyao A."/>
            <person name="Hirochika H."/>
            <person name="Nishikawa T."/>
            <person name="Kadowaki K."/>
            <person name="Sugiura M."/>
            <person name="Burr B."/>
            <person name="Sasaki T."/>
        </authorList>
    </citation>
    <scope>NUCLEOTIDE SEQUENCE [LARGE SCALE GENOMIC DNA]</scope>
    <source>
        <strain evidence="2">cv. Nipponbare</strain>
    </source>
</reference>
<sequence>FGNGPPEGLICILNYVRDKSRVQQGPVMYFGYKYGPTPCNQGTTVQYTSAHRHPFYP</sequence>
<proteinExistence type="predicted"/>
<keyword evidence="2" id="KW-1185">Reference proteome</keyword>
<gene>
    <name evidence="1" type="ordered locus">Os12g0244000</name>
    <name evidence="1" type="ORF">OSNPB_120244000</name>
</gene>
<dbReference type="EMBL" id="AP014968">
    <property type="protein sequence ID" value="BAT16510.1"/>
    <property type="molecule type" value="Genomic_DNA"/>
</dbReference>
<feature type="non-terminal residue" evidence="1">
    <location>
        <position position="57"/>
    </location>
</feature>
<dbReference type="InParanoid" id="A0A0P0Y8R2"/>
<evidence type="ECO:0000313" key="2">
    <source>
        <dbReference type="Proteomes" id="UP000059680"/>
    </source>
</evidence>
<accession>A0A0P0Y8R2</accession>
<dbReference type="PaxDb" id="39947-A0A0P0Y8R2"/>
<name>A0A0P0Y8R2_ORYSJ</name>
<dbReference type="Gramene" id="Os12t0244000-01">
    <property type="protein sequence ID" value="Os12t0244000-01"/>
    <property type="gene ID" value="Os12g0244000"/>
</dbReference>
<feature type="non-terminal residue" evidence="1">
    <location>
        <position position="1"/>
    </location>
</feature>
<evidence type="ECO:0000313" key="1">
    <source>
        <dbReference type="EMBL" id="BAT16510.1"/>
    </source>
</evidence>
<reference evidence="1 2" key="2">
    <citation type="journal article" date="2013" name="Plant Cell Physiol.">
        <title>Rice Annotation Project Database (RAP-DB): an integrative and interactive database for rice genomics.</title>
        <authorList>
            <person name="Sakai H."/>
            <person name="Lee S.S."/>
            <person name="Tanaka T."/>
            <person name="Numa H."/>
            <person name="Kim J."/>
            <person name="Kawahara Y."/>
            <person name="Wakimoto H."/>
            <person name="Yang C.C."/>
            <person name="Iwamoto M."/>
            <person name="Abe T."/>
            <person name="Yamada Y."/>
            <person name="Muto A."/>
            <person name="Inokuchi H."/>
            <person name="Ikemura T."/>
            <person name="Matsumoto T."/>
            <person name="Sasaki T."/>
            <person name="Itoh T."/>
        </authorList>
    </citation>
    <scope>NUCLEOTIDE SEQUENCE [LARGE SCALE GENOMIC DNA]</scope>
    <source>
        <strain evidence="2">cv. Nipponbare</strain>
    </source>
</reference>